<name>A0ACB0L3R8_TRIPR</name>
<proteinExistence type="predicted"/>
<dbReference type="Proteomes" id="UP001177021">
    <property type="component" value="Unassembled WGS sequence"/>
</dbReference>
<comment type="caution">
    <text evidence="1">The sequence shown here is derived from an EMBL/GenBank/DDBJ whole genome shotgun (WGS) entry which is preliminary data.</text>
</comment>
<sequence>MMKTLMHPLSFFFLLNVIIAQLLQNRFFSVINIPRLSRHENINKVLLNKRKNFEVLKPSLSELWRAKAVH</sequence>
<dbReference type="EMBL" id="CASHSV030000409">
    <property type="protein sequence ID" value="CAJ2663136.1"/>
    <property type="molecule type" value="Genomic_DNA"/>
</dbReference>
<accession>A0ACB0L3R8</accession>
<evidence type="ECO:0000313" key="1">
    <source>
        <dbReference type="EMBL" id="CAJ2663136.1"/>
    </source>
</evidence>
<organism evidence="1 2">
    <name type="scientific">Trifolium pratense</name>
    <name type="common">Red clover</name>
    <dbReference type="NCBI Taxonomy" id="57577"/>
    <lineage>
        <taxon>Eukaryota</taxon>
        <taxon>Viridiplantae</taxon>
        <taxon>Streptophyta</taxon>
        <taxon>Embryophyta</taxon>
        <taxon>Tracheophyta</taxon>
        <taxon>Spermatophyta</taxon>
        <taxon>Magnoliopsida</taxon>
        <taxon>eudicotyledons</taxon>
        <taxon>Gunneridae</taxon>
        <taxon>Pentapetalae</taxon>
        <taxon>rosids</taxon>
        <taxon>fabids</taxon>
        <taxon>Fabales</taxon>
        <taxon>Fabaceae</taxon>
        <taxon>Papilionoideae</taxon>
        <taxon>50 kb inversion clade</taxon>
        <taxon>NPAAA clade</taxon>
        <taxon>Hologalegina</taxon>
        <taxon>IRL clade</taxon>
        <taxon>Trifolieae</taxon>
        <taxon>Trifolium</taxon>
    </lineage>
</organism>
<evidence type="ECO:0000313" key="2">
    <source>
        <dbReference type="Proteomes" id="UP001177021"/>
    </source>
</evidence>
<reference evidence="1" key="1">
    <citation type="submission" date="2023-10" db="EMBL/GenBank/DDBJ databases">
        <authorList>
            <person name="Rodriguez Cubillos JULIANA M."/>
            <person name="De Vega J."/>
        </authorList>
    </citation>
    <scope>NUCLEOTIDE SEQUENCE</scope>
</reference>
<protein>
    <submittedName>
        <fullName evidence="1">Uncharacterized protein</fullName>
    </submittedName>
</protein>
<gene>
    <name evidence="1" type="ORF">MILVUS5_LOCUS28622</name>
</gene>
<keyword evidence="2" id="KW-1185">Reference proteome</keyword>